<comment type="subcellular location">
    <subcellularLocation>
        <location evidence="1">Nucleus</location>
    </subcellularLocation>
</comment>
<feature type="domain" description="C2H2-type" evidence="10">
    <location>
        <begin position="154"/>
        <end position="181"/>
    </location>
</feature>
<dbReference type="EMBL" id="GGMR01011048">
    <property type="protein sequence ID" value="MBY23667.1"/>
    <property type="molecule type" value="Transcribed_RNA"/>
</dbReference>
<sequence>MDFNMVFKQELNDIKTEPMEDFPDVGIPNSSDYDEGVITNIKNDDSMENTIMEQLYPIKNHQSESETEDTYDECYSCFMCNVSYNTQFDLDAHLRTHIDDETFHHSNINSISEPLPQSSIKPSKYFRCNECLKICKSQLSYNEHMLTHTGEKPHHCRVCDRKFRHIANFRTHLKSHNNVRTLICSLCRKTIVGEKNYYIHYMDVHNKMSIRNPRPYQSSSSDSDEDFNPKVSYYKKKKLNSRKFRKDSEPFGPLFAKKAWEKKQQELENVNLDVEEEKSERDAVQEAIESSRQDIQNMLRKRKQQLTDYNTEEYQKLLETLILEKNSTGQINEAKLIGPLFWKNALIKAGLVEEDILPMQFQSQLRVIECMSCRKCFARLPRSNEGNILPSKPPCSSCFMIKNESTLNKHKAENHNETPPYICKECLLESDTWYKYVQHMKMHLRCGTKCSECVYNMMNKPDTVIFLCDVCEMSFDTDDELKVHVQTHLENGQNNDR</sequence>
<dbReference type="SMART" id="SM00355">
    <property type="entry name" value="ZnF_C2H2"/>
    <property type="match status" value="7"/>
</dbReference>
<evidence type="ECO:0000259" key="10">
    <source>
        <dbReference type="PROSITE" id="PS50157"/>
    </source>
</evidence>
<dbReference type="InterPro" id="IPR050331">
    <property type="entry name" value="Zinc_finger"/>
</dbReference>
<evidence type="ECO:0000256" key="5">
    <source>
        <dbReference type="ARBA" id="ARBA00022833"/>
    </source>
</evidence>
<evidence type="ECO:0000313" key="11">
    <source>
        <dbReference type="EMBL" id="MBY23667.1"/>
    </source>
</evidence>
<dbReference type="GO" id="GO:0005634">
    <property type="term" value="C:nucleus"/>
    <property type="evidence" value="ECO:0007669"/>
    <property type="project" value="UniProtKB-SubCell"/>
</dbReference>
<dbReference type="PROSITE" id="PS50157">
    <property type="entry name" value="ZINC_FINGER_C2H2_2"/>
    <property type="match status" value="4"/>
</dbReference>
<evidence type="ECO:0000256" key="7">
    <source>
        <dbReference type="ARBA" id="ARBA00023242"/>
    </source>
</evidence>
<evidence type="ECO:0000256" key="1">
    <source>
        <dbReference type="ARBA" id="ARBA00004123"/>
    </source>
</evidence>
<evidence type="ECO:0000256" key="8">
    <source>
        <dbReference type="PROSITE-ProRule" id="PRU00042"/>
    </source>
</evidence>
<feature type="domain" description="C2H2-type" evidence="10">
    <location>
        <begin position="126"/>
        <end position="153"/>
    </location>
</feature>
<dbReference type="PANTHER" id="PTHR16515:SF49">
    <property type="entry name" value="GASTRULA ZINC FINGER PROTEIN XLCGF49.1-LIKE-RELATED"/>
    <property type="match status" value="1"/>
</dbReference>
<evidence type="ECO:0000256" key="4">
    <source>
        <dbReference type="ARBA" id="ARBA00022771"/>
    </source>
</evidence>
<name>A0A2S2P2I5_SCHGA</name>
<keyword evidence="2" id="KW-0479">Metal-binding</keyword>
<dbReference type="Pfam" id="PF12874">
    <property type="entry name" value="zf-met"/>
    <property type="match status" value="1"/>
</dbReference>
<dbReference type="GO" id="GO:0008270">
    <property type="term" value="F:zinc ion binding"/>
    <property type="evidence" value="ECO:0007669"/>
    <property type="project" value="UniProtKB-KW"/>
</dbReference>
<dbReference type="SUPFAM" id="SSF57667">
    <property type="entry name" value="beta-beta-alpha zinc fingers"/>
    <property type="match status" value="1"/>
</dbReference>
<protein>
    <submittedName>
        <fullName evidence="11">Zinc finger protein</fullName>
    </submittedName>
</protein>
<keyword evidence="9" id="KW-0175">Coiled coil</keyword>
<keyword evidence="6" id="KW-0238">DNA-binding</keyword>
<dbReference type="GO" id="GO:0010468">
    <property type="term" value="P:regulation of gene expression"/>
    <property type="evidence" value="ECO:0007669"/>
    <property type="project" value="TreeGrafter"/>
</dbReference>
<dbReference type="PROSITE" id="PS00028">
    <property type="entry name" value="ZINC_FINGER_C2H2_1"/>
    <property type="match status" value="4"/>
</dbReference>
<dbReference type="FunFam" id="3.30.160.60:FF:000065">
    <property type="entry name" value="B-cell CLL/lymphoma 6, member B"/>
    <property type="match status" value="1"/>
</dbReference>
<dbReference type="AlphaFoldDB" id="A0A2S2P2I5"/>
<dbReference type="PANTHER" id="PTHR16515">
    <property type="entry name" value="PR DOMAIN ZINC FINGER PROTEIN"/>
    <property type="match status" value="1"/>
</dbReference>
<feature type="domain" description="C2H2-type" evidence="10">
    <location>
        <begin position="466"/>
        <end position="493"/>
    </location>
</feature>
<dbReference type="GO" id="GO:0003677">
    <property type="term" value="F:DNA binding"/>
    <property type="evidence" value="ECO:0007669"/>
    <property type="project" value="UniProtKB-KW"/>
</dbReference>
<evidence type="ECO:0000256" key="6">
    <source>
        <dbReference type="ARBA" id="ARBA00023125"/>
    </source>
</evidence>
<dbReference type="InterPro" id="IPR013087">
    <property type="entry name" value="Znf_C2H2_type"/>
</dbReference>
<reference evidence="11" key="1">
    <citation type="submission" date="2018-04" db="EMBL/GenBank/DDBJ databases">
        <title>Transcriptome of Schizaphis graminum biotype I.</title>
        <authorList>
            <person name="Scully E.D."/>
            <person name="Geib S.M."/>
            <person name="Palmer N.A."/>
            <person name="Koch K."/>
            <person name="Bradshaw J."/>
            <person name="Heng-Moss T."/>
            <person name="Sarath G."/>
        </authorList>
    </citation>
    <scope>NUCLEOTIDE SEQUENCE</scope>
</reference>
<keyword evidence="5" id="KW-0862">Zinc</keyword>
<dbReference type="Pfam" id="PF00096">
    <property type="entry name" value="zf-C2H2"/>
    <property type="match status" value="1"/>
</dbReference>
<feature type="coiled-coil region" evidence="9">
    <location>
        <begin position="257"/>
        <end position="301"/>
    </location>
</feature>
<keyword evidence="4 8" id="KW-0863">Zinc-finger</keyword>
<evidence type="ECO:0000256" key="2">
    <source>
        <dbReference type="ARBA" id="ARBA00022723"/>
    </source>
</evidence>
<feature type="domain" description="C2H2-type" evidence="10">
    <location>
        <begin position="75"/>
        <end position="102"/>
    </location>
</feature>
<dbReference type="Gene3D" id="3.30.160.60">
    <property type="entry name" value="Classic Zinc Finger"/>
    <property type="match status" value="3"/>
</dbReference>
<gene>
    <name evidence="11" type="primary">Znf426</name>
    <name evidence="11" type="ORF">g.41110</name>
</gene>
<evidence type="ECO:0000256" key="3">
    <source>
        <dbReference type="ARBA" id="ARBA00022737"/>
    </source>
</evidence>
<dbReference type="InterPro" id="IPR036236">
    <property type="entry name" value="Znf_C2H2_sf"/>
</dbReference>
<accession>A0A2S2P2I5</accession>
<keyword evidence="3" id="KW-0677">Repeat</keyword>
<organism evidence="11">
    <name type="scientific">Schizaphis graminum</name>
    <name type="common">Green bug aphid</name>
    <dbReference type="NCBI Taxonomy" id="13262"/>
    <lineage>
        <taxon>Eukaryota</taxon>
        <taxon>Metazoa</taxon>
        <taxon>Ecdysozoa</taxon>
        <taxon>Arthropoda</taxon>
        <taxon>Hexapoda</taxon>
        <taxon>Insecta</taxon>
        <taxon>Pterygota</taxon>
        <taxon>Neoptera</taxon>
        <taxon>Paraneoptera</taxon>
        <taxon>Hemiptera</taxon>
        <taxon>Sternorrhyncha</taxon>
        <taxon>Aphidomorpha</taxon>
        <taxon>Aphidoidea</taxon>
        <taxon>Aphididae</taxon>
        <taxon>Aphidini</taxon>
        <taxon>Schizaphis</taxon>
    </lineage>
</organism>
<proteinExistence type="predicted"/>
<evidence type="ECO:0000256" key="9">
    <source>
        <dbReference type="SAM" id="Coils"/>
    </source>
</evidence>
<keyword evidence="7" id="KW-0539">Nucleus</keyword>